<keyword evidence="3" id="KW-1185">Reference proteome</keyword>
<proteinExistence type="predicted"/>
<name>A0A510JDY6_9FUSO</name>
<organism evidence="2 3">
    <name type="scientific">Leptotrichia hofstadii</name>
    <dbReference type="NCBI Taxonomy" id="157688"/>
    <lineage>
        <taxon>Bacteria</taxon>
        <taxon>Fusobacteriati</taxon>
        <taxon>Fusobacteriota</taxon>
        <taxon>Fusobacteriia</taxon>
        <taxon>Fusobacteriales</taxon>
        <taxon>Leptotrichiaceae</taxon>
        <taxon>Leptotrichia</taxon>
    </lineage>
</organism>
<dbReference type="AlphaFoldDB" id="A0A510JDY6"/>
<sequence>MYTLGLGSFLGDFADRYTPEEVQYGTSEEVNRRQKTENLLVSTPIDMAVGHVTSKIPVKKIIPTKSKNPVTQMTAAESRAAIQEAIILEEGADGVFRVPENVTKPSKSVSRRLPHNTTSGTTEVTVHTRNVERIAQTAGNVAKNLKTPAIEYKAPYKPSITEKITTNIEITGSKGKNVEIIKKIDGNTTITIEKHTSDIPLAYIIDDIAKGGMGRTSGNKSYLENYGGGKASNKVPPFANRENIHRNNNTQNYDYKVQDNSGSNGGKNNSVKSNNDLYYNGRKVYTESELNQLGRGSDATPNRGVEYTFETPVGKPKAQEFQWGTAGSMMQQTPDGPKNVIPALRYDNTNHRGMNFIKFDGIEVRDGKTYLIDAKRNIPYWIPEAMEGYKNTFERIKKAKLQNPEIKVIYEFPKEEAKTKFTDWLDINPEYQNIIDEIRIRPEK</sequence>
<protein>
    <recommendedName>
        <fullName evidence="4">Tox-REase-5 domain-containing protein</fullName>
    </recommendedName>
</protein>
<dbReference type="KEGG" id="lhf:JCM16775_0176"/>
<evidence type="ECO:0000313" key="2">
    <source>
        <dbReference type="EMBL" id="BBM37500.1"/>
    </source>
</evidence>
<accession>A0A510JDY6</accession>
<dbReference type="Proteomes" id="UP000321892">
    <property type="component" value="Chromosome"/>
</dbReference>
<dbReference type="EMBL" id="AP019823">
    <property type="protein sequence ID" value="BBM37500.1"/>
    <property type="molecule type" value="Genomic_DNA"/>
</dbReference>
<dbReference type="RefSeq" id="WP_232052938.1">
    <property type="nucleotide sequence ID" value="NZ_AP019823.1"/>
</dbReference>
<reference evidence="2 3" key="1">
    <citation type="submission" date="2019-07" db="EMBL/GenBank/DDBJ databases">
        <title>Complete Genome Sequence of Leptotrichia hofstadii Strain JCM16775.</title>
        <authorList>
            <person name="Watanabe S."/>
            <person name="Cui L."/>
        </authorList>
    </citation>
    <scope>NUCLEOTIDE SEQUENCE [LARGE SCALE GENOMIC DNA]</scope>
    <source>
        <strain evidence="2 3">JCM16775</strain>
    </source>
</reference>
<evidence type="ECO:0008006" key="4">
    <source>
        <dbReference type="Google" id="ProtNLM"/>
    </source>
</evidence>
<evidence type="ECO:0000313" key="3">
    <source>
        <dbReference type="Proteomes" id="UP000321892"/>
    </source>
</evidence>
<feature type="region of interest" description="Disordered" evidence="1">
    <location>
        <begin position="233"/>
        <end position="275"/>
    </location>
</feature>
<gene>
    <name evidence="2" type="ORF">JCM16775_0176</name>
</gene>
<evidence type="ECO:0000256" key="1">
    <source>
        <dbReference type="SAM" id="MobiDB-lite"/>
    </source>
</evidence>
<feature type="compositionally biased region" description="Low complexity" evidence="1">
    <location>
        <begin position="260"/>
        <end position="275"/>
    </location>
</feature>